<protein>
    <recommendedName>
        <fullName evidence="2">RGS domain-containing protein</fullName>
    </recommendedName>
</protein>
<feature type="compositionally biased region" description="Polar residues" evidence="1">
    <location>
        <begin position="380"/>
        <end position="399"/>
    </location>
</feature>
<feature type="region of interest" description="Disordered" evidence="1">
    <location>
        <begin position="367"/>
        <end position="400"/>
    </location>
</feature>
<evidence type="ECO:0000313" key="4">
    <source>
        <dbReference type="Proteomes" id="UP000614601"/>
    </source>
</evidence>
<dbReference type="EMBL" id="CAJFCW020000003">
    <property type="protein sequence ID" value="CAG9102650.1"/>
    <property type="molecule type" value="Genomic_DNA"/>
</dbReference>
<evidence type="ECO:0000313" key="3">
    <source>
        <dbReference type="EMBL" id="CAD5214380.1"/>
    </source>
</evidence>
<dbReference type="AlphaFoldDB" id="A0A811KG46"/>
<gene>
    <name evidence="3" type="ORF">BOKJ2_LOCUS5564</name>
</gene>
<dbReference type="Proteomes" id="UP000783686">
    <property type="component" value="Unassembled WGS sequence"/>
</dbReference>
<dbReference type="GO" id="GO:0005739">
    <property type="term" value="C:mitochondrion"/>
    <property type="evidence" value="ECO:0007669"/>
    <property type="project" value="TreeGrafter"/>
</dbReference>
<feature type="domain" description="RGS" evidence="2">
    <location>
        <begin position="178"/>
        <end position="301"/>
    </location>
</feature>
<dbReference type="InterPro" id="IPR044926">
    <property type="entry name" value="RGS_subdomain_2"/>
</dbReference>
<comment type="caution">
    <text evidence="3">The sequence shown here is derived from an EMBL/GenBank/DDBJ whole genome shotgun (WGS) entry which is preliminary data.</text>
</comment>
<dbReference type="SMART" id="SM00315">
    <property type="entry name" value="RGS"/>
    <property type="match status" value="2"/>
</dbReference>
<dbReference type="CDD" id="cd07440">
    <property type="entry name" value="RGS"/>
    <property type="match status" value="1"/>
</dbReference>
<proteinExistence type="predicted"/>
<accession>A0A811KG46</accession>
<evidence type="ECO:0000256" key="1">
    <source>
        <dbReference type="SAM" id="MobiDB-lite"/>
    </source>
</evidence>
<dbReference type="OrthoDB" id="5584247at2759"/>
<dbReference type="PANTHER" id="PTHR13155">
    <property type="entry name" value="A-KINASE ANCHOR PROTEINS"/>
    <property type="match status" value="1"/>
</dbReference>
<dbReference type="GO" id="GO:0005886">
    <property type="term" value="C:plasma membrane"/>
    <property type="evidence" value="ECO:0007669"/>
    <property type="project" value="TreeGrafter"/>
</dbReference>
<dbReference type="Gene3D" id="1.10.167.10">
    <property type="entry name" value="Regulator of G-protein Signalling 4, domain 2"/>
    <property type="match status" value="2"/>
</dbReference>
<dbReference type="EMBL" id="CAJFDH010000003">
    <property type="protein sequence ID" value="CAD5214380.1"/>
    <property type="molecule type" value="Genomic_DNA"/>
</dbReference>
<dbReference type="Proteomes" id="UP000614601">
    <property type="component" value="Unassembled WGS sequence"/>
</dbReference>
<keyword evidence="4" id="KW-1185">Reference proteome</keyword>
<dbReference type="InterPro" id="IPR016137">
    <property type="entry name" value="RGS"/>
</dbReference>
<dbReference type="GO" id="GO:0008104">
    <property type="term" value="P:intracellular protein localization"/>
    <property type="evidence" value="ECO:0007669"/>
    <property type="project" value="TreeGrafter"/>
</dbReference>
<feature type="compositionally biased region" description="Basic and acidic residues" evidence="1">
    <location>
        <begin position="368"/>
        <end position="379"/>
    </location>
</feature>
<organism evidence="3 4">
    <name type="scientific">Bursaphelenchus okinawaensis</name>
    <dbReference type="NCBI Taxonomy" id="465554"/>
    <lineage>
        <taxon>Eukaryota</taxon>
        <taxon>Metazoa</taxon>
        <taxon>Ecdysozoa</taxon>
        <taxon>Nematoda</taxon>
        <taxon>Chromadorea</taxon>
        <taxon>Rhabditida</taxon>
        <taxon>Tylenchina</taxon>
        <taxon>Tylenchomorpha</taxon>
        <taxon>Aphelenchoidea</taxon>
        <taxon>Aphelenchoididae</taxon>
        <taxon>Bursaphelenchus</taxon>
    </lineage>
</organism>
<reference evidence="3" key="1">
    <citation type="submission" date="2020-09" db="EMBL/GenBank/DDBJ databases">
        <authorList>
            <person name="Kikuchi T."/>
        </authorList>
    </citation>
    <scope>NUCLEOTIDE SEQUENCE</scope>
    <source>
        <strain evidence="3">SH1</strain>
    </source>
</reference>
<evidence type="ECO:0000259" key="2">
    <source>
        <dbReference type="PROSITE" id="PS50132"/>
    </source>
</evidence>
<dbReference type="PROSITE" id="PS50132">
    <property type="entry name" value="RGS"/>
    <property type="match status" value="2"/>
</dbReference>
<name>A0A811KG46_9BILA</name>
<sequence>MSTRVHSLFGKLKGKGLFKKKDSKSEPEEVDEDVASSSVFQANSIDAPTVIRSFEELFSELSAMTYFMRYLERNGASNLLKFWIHIEGFQSAGDNQDIEKEARQIWNTYLSPSAFQRINLPTAVVKSIDFETLNKVDCYSKAQSYVWDQLKNVHFKGFMKSPYFIMHQVECFKTGCLELVDILSDHRLLSPFVEFLESQHRQNLIEFILTVESYEEQIVNCSPEEKQEAAMIIYNKYISMQATDPLEFDSAIRTDVESKICTENGIPQGAVFNKAKYASQAVLETHYIPMFMKTDLYRSYVDMLAKSVQRFVQMEDDRSIHNNELRMKRTSLPAEPTFKPIDSNINNNKSNNCKGLLTTQLSTNSTPVKREYNHYKDRSISTSSTVGDDESSSQCSDASVSKRLPSALGRIDILGRYESLFDTSLYHNEETPKSGFRGVLNKYLKQSMAQEDEKSYEMARLIVEDIQNMVINHENERSLPATPRKTKAEA</sequence>
<dbReference type="SUPFAM" id="SSF48097">
    <property type="entry name" value="Regulator of G-protein signaling, RGS"/>
    <property type="match status" value="2"/>
</dbReference>
<dbReference type="InterPro" id="IPR052246">
    <property type="entry name" value="Cell_Polariz_PKAAnc"/>
</dbReference>
<dbReference type="PRINTS" id="PR01301">
    <property type="entry name" value="RGSPROTEIN"/>
</dbReference>
<feature type="domain" description="RGS" evidence="2">
    <location>
        <begin position="53"/>
        <end position="164"/>
    </location>
</feature>
<dbReference type="PANTHER" id="PTHR13155:SF1">
    <property type="entry name" value="A-KINASE ANCHOR PROTEIN 10, MITOCHONDRIAL"/>
    <property type="match status" value="1"/>
</dbReference>
<dbReference type="Pfam" id="PF00615">
    <property type="entry name" value="RGS"/>
    <property type="match status" value="2"/>
</dbReference>
<dbReference type="InterPro" id="IPR036305">
    <property type="entry name" value="RGS_sf"/>
</dbReference>